<dbReference type="InterPro" id="IPR038150">
    <property type="entry name" value="CRR7-like_sf"/>
</dbReference>
<dbReference type="AlphaFoldDB" id="A0A0G2HKK6"/>
<evidence type="ECO:0000313" key="2">
    <source>
        <dbReference type="Proteomes" id="UP000035067"/>
    </source>
</evidence>
<organism evidence="1 2">
    <name type="scientific">Candidatus Synechococcus spongiarum SP3</name>
    <dbReference type="NCBI Taxonomy" id="1604020"/>
    <lineage>
        <taxon>Bacteria</taxon>
        <taxon>Bacillati</taxon>
        <taxon>Cyanobacteriota</taxon>
        <taxon>Cyanophyceae</taxon>
        <taxon>Synechococcales</taxon>
        <taxon>Synechococcaceae</taxon>
        <taxon>Synechococcus</taxon>
    </lineage>
</organism>
<dbReference type="InterPro" id="IPR021954">
    <property type="entry name" value="CRR7"/>
</dbReference>
<gene>
    <name evidence="1" type="ORF">TE42_06480</name>
</gene>
<evidence type="ECO:0000313" key="1">
    <source>
        <dbReference type="EMBL" id="KKZ11906.1"/>
    </source>
</evidence>
<dbReference type="EMBL" id="JXQG01000035">
    <property type="protein sequence ID" value="KKZ11906.1"/>
    <property type="molecule type" value="Genomic_DNA"/>
</dbReference>
<comment type="caution">
    <text evidence="1">The sequence shown here is derived from an EMBL/GenBank/DDBJ whole genome shotgun (WGS) entry which is preliminary data.</text>
</comment>
<reference evidence="1 2" key="1">
    <citation type="submission" date="2015-01" db="EMBL/GenBank/DDBJ databases">
        <title>Lifestyle Evolution in Cyanobacterial Symbionts of Sponges.</title>
        <authorList>
            <person name="Burgsdorf I."/>
            <person name="Slaby B.M."/>
            <person name="Handley K.M."/>
            <person name="Haber M."/>
            <person name="Blom J."/>
            <person name="Marshall C.W."/>
            <person name="Gilbert J.A."/>
            <person name="Hentschel U."/>
            <person name="Steindler L."/>
        </authorList>
    </citation>
    <scope>NUCLEOTIDE SEQUENCE [LARGE SCALE GENOMIC DNA]</scope>
    <source>
        <strain evidence="1">SP3</strain>
    </source>
</reference>
<name>A0A0G2HKK6_9SYNE</name>
<protein>
    <recommendedName>
        <fullName evidence="3">Chlororespiratory reduction protein 7</fullName>
    </recommendedName>
</protein>
<sequence>MADPIIWAMDHYVILEPGKAEWVADRAETAAWLARTLAAMDHVPADLRHLLDDAARADHLLDTACALEVAPGQRVEWYAVRLEHGSQGGPSAG</sequence>
<evidence type="ECO:0008006" key="3">
    <source>
        <dbReference type="Google" id="ProtNLM"/>
    </source>
</evidence>
<proteinExistence type="predicted"/>
<dbReference type="Pfam" id="PF12095">
    <property type="entry name" value="CRR7"/>
    <property type="match status" value="1"/>
</dbReference>
<dbReference type="PATRIC" id="fig|1604020.3.peg.990"/>
<dbReference type="Gene3D" id="3.90.940.40">
    <property type="entry name" value="Protein CHLORORESPIRATORY REDUCTION 7"/>
    <property type="match status" value="1"/>
</dbReference>
<accession>A0A0G2HKK6</accession>
<dbReference type="Proteomes" id="UP000035067">
    <property type="component" value="Unassembled WGS sequence"/>
</dbReference>